<sequence length="420" mass="47850">MFALIDCNNFYASCERLFRPDLRYKPILVLSNNDGCVIARSNEAKALGIAMGVPYFKVKALCQRAGVHVFSSNFALYGDLSHRVMTTIEQEWPEVEIYSIDEAFLNLSSLPIERHEAFCADLQRKILKDTGIPTSIGMGKSKTLAKAANYLCKKTLKVPTFNLVHADAWLKQIPIEEVWGVGRKWSKKFIQQGIYTAYDLSVMDINLLKMRFNVMIIRTAMELRGISCGDFGRDESRQSILSSKSFGSLQSEYAAVAESLSSHCARAVEKLREQNSLVQQMSVFVQTNRFRDDLAQHFQSIELRFPYPTDDVRTITHLAKQGLLRIFKAGHYYKKTGVCLELLLPKASAQMDLFHQPSEESLQKSEDLMLVLDKINRRFGRHTLHLAAEGSTKPWDSRMQLRSPRYTTQWSELLKVNNGT</sequence>
<dbReference type="InterPro" id="IPR001126">
    <property type="entry name" value="UmuC"/>
</dbReference>
<feature type="domain" description="UmuC" evidence="6">
    <location>
        <begin position="2"/>
        <end position="182"/>
    </location>
</feature>
<evidence type="ECO:0000256" key="4">
    <source>
        <dbReference type="ARBA" id="ARBA00023204"/>
    </source>
</evidence>
<comment type="caution">
    <text evidence="7">The sequence shown here is derived from an EMBL/GenBank/DDBJ whole genome shotgun (WGS) entry which is preliminary data.</text>
</comment>
<dbReference type="InterPro" id="IPR043502">
    <property type="entry name" value="DNA/RNA_pol_sf"/>
</dbReference>
<dbReference type="PANTHER" id="PTHR11076:SF34">
    <property type="entry name" value="PROTEIN UMUC"/>
    <property type="match status" value="1"/>
</dbReference>
<comment type="similarity">
    <text evidence="1">Belongs to the DNA polymerase type-Y family.</text>
</comment>
<dbReference type="EMBL" id="JBGORX010000001">
    <property type="protein sequence ID" value="MFJ1268334.1"/>
    <property type="molecule type" value="Genomic_DNA"/>
</dbReference>
<keyword evidence="5" id="KW-0742">SOS response</keyword>
<dbReference type="InterPro" id="IPR050116">
    <property type="entry name" value="DNA_polymerase-Y"/>
</dbReference>
<dbReference type="Gene3D" id="1.10.150.20">
    <property type="entry name" value="5' to 3' exonuclease, C-terminal subdomain"/>
    <property type="match status" value="1"/>
</dbReference>
<evidence type="ECO:0000256" key="2">
    <source>
        <dbReference type="ARBA" id="ARBA00022763"/>
    </source>
</evidence>
<dbReference type="Pfam" id="PF13438">
    <property type="entry name" value="DUF4113"/>
    <property type="match status" value="1"/>
</dbReference>
<dbReference type="InterPro" id="IPR043128">
    <property type="entry name" value="Rev_trsase/Diguanyl_cyclase"/>
</dbReference>
<dbReference type="Gene3D" id="3.30.70.270">
    <property type="match status" value="1"/>
</dbReference>
<dbReference type="SUPFAM" id="SSF56672">
    <property type="entry name" value="DNA/RNA polymerases"/>
    <property type="match status" value="1"/>
</dbReference>
<proteinExistence type="inferred from homology"/>
<evidence type="ECO:0000256" key="1">
    <source>
        <dbReference type="ARBA" id="ARBA00010945"/>
    </source>
</evidence>
<dbReference type="Pfam" id="PF00817">
    <property type="entry name" value="IMS"/>
    <property type="match status" value="1"/>
</dbReference>
<dbReference type="Gene3D" id="3.40.1170.60">
    <property type="match status" value="1"/>
</dbReference>
<evidence type="ECO:0000256" key="5">
    <source>
        <dbReference type="ARBA" id="ARBA00023236"/>
    </source>
</evidence>
<dbReference type="Pfam" id="PF11799">
    <property type="entry name" value="IMS_C"/>
    <property type="match status" value="1"/>
</dbReference>
<dbReference type="RefSeq" id="WP_400187145.1">
    <property type="nucleotide sequence ID" value="NZ_JBGORX010000001.1"/>
</dbReference>
<dbReference type="PANTHER" id="PTHR11076">
    <property type="entry name" value="DNA REPAIR POLYMERASE UMUC / TRANSFERASE FAMILY MEMBER"/>
    <property type="match status" value="1"/>
</dbReference>
<dbReference type="PROSITE" id="PS50173">
    <property type="entry name" value="UMUC"/>
    <property type="match status" value="1"/>
</dbReference>
<gene>
    <name evidence="7" type="ORF">ACD661_07180</name>
</gene>
<dbReference type="InterPro" id="IPR025188">
    <property type="entry name" value="DUF4113"/>
</dbReference>
<keyword evidence="4" id="KW-0234">DNA repair</keyword>
<protein>
    <submittedName>
        <fullName evidence="7">Y-family DNA polymerase</fullName>
    </submittedName>
</protein>
<evidence type="ECO:0000313" key="8">
    <source>
        <dbReference type="Proteomes" id="UP001615550"/>
    </source>
</evidence>
<dbReference type="InterPro" id="IPR017961">
    <property type="entry name" value="DNA_pol_Y-fam_little_finger"/>
</dbReference>
<name>A0ABW8D9S8_9GAMM</name>
<keyword evidence="3" id="KW-0741">SOS mutagenesis</keyword>
<evidence type="ECO:0000259" key="6">
    <source>
        <dbReference type="PROSITE" id="PS50173"/>
    </source>
</evidence>
<evidence type="ECO:0000313" key="7">
    <source>
        <dbReference type="EMBL" id="MFJ1268334.1"/>
    </source>
</evidence>
<organism evidence="7 8">
    <name type="scientific">Legionella lytica</name>
    <dbReference type="NCBI Taxonomy" id="96232"/>
    <lineage>
        <taxon>Bacteria</taxon>
        <taxon>Pseudomonadati</taxon>
        <taxon>Pseudomonadota</taxon>
        <taxon>Gammaproteobacteria</taxon>
        <taxon>Legionellales</taxon>
        <taxon>Legionellaceae</taxon>
        <taxon>Legionella</taxon>
    </lineage>
</organism>
<reference evidence="7 8" key="1">
    <citation type="submission" date="2024-08" db="EMBL/GenBank/DDBJ databases">
        <title>Draft Genome Sequence of Legionella lytica strain DSB2004, Isolated From a Fire Sprinkler System.</title>
        <authorList>
            <person name="Everhart A.D."/>
            <person name="Kidane D.T."/>
            <person name="Farone A.L."/>
            <person name="Farone M.B."/>
        </authorList>
    </citation>
    <scope>NUCLEOTIDE SEQUENCE [LARGE SCALE GENOMIC DNA]</scope>
    <source>
        <strain evidence="7 8">DSB2004</strain>
    </source>
</reference>
<keyword evidence="2" id="KW-0227">DNA damage</keyword>
<evidence type="ECO:0000256" key="3">
    <source>
        <dbReference type="ARBA" id="ARBA00023199"/>
    </source>
</evidence>
<keyword evidence="8" id="KW-1185">Reference proteome</keyword>
<accession>A0ABW8D9S8</accession>
<dbReference type="CDD" id="cd01700">
    <property type="entry name" value="PolY_Pol_V_umuC"/>
    <property type="match status" value="1"/>
</dbReference>
<dbReference type="Proteomes" id="UP001615550">
    <property type="component" value="Unassembled WGS sequence"/>
</dbReference>